<accession>A0AB32W934</accession>
<evidence type="ECO:0000313" key="5">
    <source>
        <dbReference type="Proteomes" id="UP000694886"/>
    </source>
</evidence>
<evidence type="ECO:0000256" key="2">
    <source>
        <dbReference type="ARBA" id="ARBA00022759"/>
    </source>
</evidence>
<dbReference type="Proteomes" id="UP000694886">
    <property type="component" value="Chromosome 4"/>
</dbReference>
<dbReference type="PANTHER" id="PTHR12302">
    <property type="entry name" value="EBNA2 BINDING PROTEIN P100"/>
    <property type="match status" value="1"/>
</dbReference>
<evidence type="ECO:0000259" key="4">
    <source>
        <dbReference type="Pfam" id="PF00565"/>
    </source>
</evidence>
<dbReference type="AlphaFoldDB" id="A0AB32W934"/>
<dbReference type="Gene3D" id="2.40.50.90">
    <property type="match status" value="1"/>
</dbReference>
<dbReference type="GO" id="GO:0004519">
    <property type="term" value="F:endonuclease activity"/>
    <property type="evidence" value="ECO:0007669"/>
    <property type="project" value="UniProtKB-KW"/>
</dbReference>
<dbReference type="KEGG" id="tcc:18601539"/>
<evidence type="ECO:0000256" key="1">
    <source>
        <dbReference type="ARBA" id="ARBA00022722"/>
    </source>
</evidence>
<dbReference type="SUPFAM" id="SSF50199">
    <property type="entry name" value="Staphylococcal nuclease"/>
    <property type="match status" value="1"/>
</dbReference>
<sequence length="183" mass="20619">MYEFDLDGDGINVYVSIGHPLESSIVPEDVFLAAIEICKARARRNFGKANDLCQKTRQVGYRLINHENKRILACKYRFRLKGIDAPENDMPYGKEAKEKLIKLVHGKQLMILVYDMDRYGCYGFGHHQILTSHGIRGGTDEKDDSVAFPPGDPARMVKDVPFGGNKRSGVRGWVSPAEALYGW</sequence>
<dbReference type="GeneID" id="18601539"/>
<reference evidence="6" key="2">
    <citation type="submission" date="2025-08" db="UniProtKB">
        <authorList>
            <consortium name="RefSeq"/>
        </authorList>
    </citation>
    <scope>IDENTIFICATION</scope>
</reference>
<proteinExistence type="predicted"/>
<evidence type="ECO:0000313" key="6">
    <source>
        <dbReference type="RefSeq" id="XP_017974502.1"/>
    </source>
</evidence>
<protein>
    <submittedName>
        <fullName evidence="6">Staphylococcal-like nuclease CAN2</fullName>
    </submittedName>
</protein>
<evidence type="ECO:0000256" key="3">
    <source>
        <dbReference type="ARBA" id="ARBA00022801"/>
    </source>
</evidence>
<dbReference type="GO" id="GO:0016787">
    <property type="term" value="F:hydrolase activity"/>
    <property type="evidence" value="ECO:0007669"/>
    <property type="project" value="UniProtKB-KW"/>
</dbReference>
<dbReference type="InterPro" id="IPR035437">
    <property type="entry name" value="SNase_OB-fold_sf"/>
</dbReference>
<gene>
    <name evidence="6" type="primary">LOC18601539</name>
</gene>
<dbReference type="Pfam" id="PF00565">
    <property type="entry name" value="SNase"/>
    <property type="match status" value="1"/>
</dbReference>
<feature type="domain" description="TNase-like" evidence="4">
    <location>
        <begin position="77"/>
        <end position="120"/>
    </location>
</feature>
<organism evidence="5 6">
    <name type="scientific">Theobroma cacao</name>
    <name type="common">Cacao</name>
    <name type="synonym">Cocoa</name>
    <dbReference type="NCBI Taxonomy" id="3641"/>
    <lineage>
        <taxon>Eukaryota</taxon>
        <taxon>Viridiplantae</taxon>
        <taxon>Streptophyta</taxon>
        <taxon>Embryophyta</taxon>
        <taxon>Tracheophyta</taxon>
        <taxon>Spermatophyta</taxon>
        <taxon>Magnoliopsida</taxon>
        <taxon>eudicotyledons</taxon>
        <taxon>Gunneridae</taxon>
        <taxon>Pentapetalae</taxon>
        <taxon>rosids</taxon>
        <taxon>malvids</taxon>
        <taxon>Malvales</taxon>
        <taxon>Malvaceae</taxon>
        <taxon>Byttnerioideae</taxon>
        <taxon>Theobroma</taxon>
    </lineage>
</organism>
<dbReference type="Gramene" id="Tc04v2_t007050.1">
    <property type="protein sequence ID" value="Tc04v2_p007050.1"/>
    <property type="gene ID" value="Tc04v2_g007050"/>
</dbReference>
<keyword evidence="3" id="KW-0378">Hydrolase</keyword>
<reference evidence="5" key="1">
    <citation type="journal article" date="1997" name="Nucleic Acids Res.">
        <title>tRNAscan-SE: a program for improved detection of transfer RNA genes in genomic sequence.</title>
        <authorList>
            <person name="Lowe T.M."/>
            <person name="Eddy S.R."/>
        </authorList>
    </citation>
    <scope>NUCLEOTIDE SEQUENCE [LARGE SCALE GENOMIC DNA]</scope>
    <source>
        <strain evidence="5">r\B97-61/B2</strain>
    </source>
</reference>
<name>A0AB32W934_THECC</name>
<keyword evidence="2" id="KW-0255">Endonuclease</keyword>
<keyword evidence="1" id="KW-0540">Nuclease</keyword>
<dbReference type="PANTHER" id="PTHR12302:SF3">
    <property type="entry name" value="SERINE_THREONINE-PROTEIN KINASE 31"/>
    <property type="match status" value="1"/>
</dbReference>
<dbReference type="InterPro" id="IPR016071">
    <property type="entry name" value="Staphylococal_nuclease_OB-fold"/>
</dbReference>
<dbReference type="RefSeq" id="XP_017974502.1">
    <property type="nucleotide sequence ID" value="XM_018119013.1"/>
</dbReference>